<dbReference type="Pfam" id="PF04153">
    <property type="entry name" value="NOT2_3_5_C"/>
    <property type="match status" value="1"/>
</dbReference>
<dbReference type="FunFam" id="2.30.30.1020:FF:000006">
    <property type="entry name" value="CCR4-NOT transcription complex, subunit 3"/>
    <property type="match status" value="1"/>
</dbReference>
<reference evidence="15" key="1">
    <citation type="journal article" date="2020" name="Stud. Mycol.">
        <title>101 Dothideomycetes genomes: a test case for predicting lifestyles and emergence of pathogens.</title>
        <authorList>
            <person name="Haridas S."/>
            <person name="Albert R."/>
            <person name="Binder M."/>
            <person name="Bloem J."/>
            <person name="Labutti K."/>
            <person name="Salamov A."/>
            <person name="Andreopoulos B."/>
            <person name="Baker S."/>
            <person name="Barry K."/>
            <person name="Bills G."/>
            <person name="Bluhm B."/>
            <person name="Cannon C."/>
            <person name="Castanera R."/>
            <person name="Culley D."/>
            <person name="Daum C."/>
            <person name="Ezra D."/>
            <person name="Gonzalez J."/>
            <person name="Henrissat B."/>
            <person name="Kuo A."/>
            <person name="Liang C."/>
            <person name="Lipzen A."/>
            <person name="Lutzoni F."/>
            <person name="Magnuson J."/>
            <person name="Mondo S."/>
            <person name="Nolan M."/>
            <person name="Ohm R."/>
            <person name="Pangilinan J."/>
            <person name="Park H.-J."/>
            <person name="Ramirez L."/>
            <person name="Alfaro M."/>
            <person name="Sun H."/>
            <person name="Tritt A."/>
            <person name="Yoshinaga Y."/>
            <person name="Zwiers L.-H."/>
            <person name="Turgeon B."/>
            <person name="Goodwin S."/>
            <person name="Spatafora J."/>
            <person name="Crous P."/>
            <person name="Grigoriev I."/>
        </authorList>
    </citation>
    <scope>NUCLEOTIDE SEQUENCE</scope>
    <source>
        <strain evidence="15">CBS 480.64</strain>
    </source>
</reference>
<dbReference type="InterPro" id="IPR040168">
    <property type="entry name" value="Not2/3/5"/>
</dbReference>
<dbReference type="GO" id="GO:0030015">
    <property type="term" value="C:CCR4-NOT core complex"/>
    <property type="evidence" value="ECO:0007669"/>
    <property type="project" value="UniProtKB-UniRule"/>
</dbReference>
<keyword evidence="6" id="KW-0597">Phosphoprotein</keyword>
<proteinExistence type="inferred from homology"/>
<feature type="compositionally biased region" description="Pro residues" evidence="12">
    <location>
        <begin position="371"/>
        <end position="381"/>
    </location>
</feature>
<evidence type="ECO:0000256" key="1">
    <source>
        <dbReference type="ARBA" id="ARBA00004123"/>
    </source>
</evidence>
<dbReference type="InterPro" id="IPR007207">
    <property type="entry name" value="Not_N"/>
</dbReference>
<dbReference type="AlphaFoldDB" id="A0A6A7C1W0"/>
<keyword evidence="10" id="KW-0010">Activator</keyword>
<evidence type="ECO:0000256" key="9">
    <source>
        <dbReference type="ARBA" id="ARBA00023242"/>
    </source>
</evidence>
<dbReference type="Gene3D" id="2.30.30.1020">
    <property type="entry name" value="CCR4-NOT complex subunit 2/3/5, C-terminal domain"/>
    <property type="match status" value="1"/>
</dbReference>
<dbReference type="InterPro" id="IPR012270">
    <property type="entry name" value="CCR4-NOT_su3/5"/>
</dbReference>
<evidence type="ECO:0000313" key="16">
    <source>
        <dbReference type="Proteomes" id="UP000799421"/>
    </source>
</evidence>
<evidence type="ECO:0000256" key="7">
    <source>
        <dbReference type="ARBA" id="ARBA00023015"/>
    </source>
</evidence>
<feature type="domain" description="NOT2/NOT3/NOT5 C-terminal" evidence="14">
    <location>
        <begin position="470"/>
        <end position="597"/>
    </location>
</feature>
<evidence type="ECO:0000256" key="8">
    <source>
        <dbReference type="ARBA" id="ARBA00023163"/>
    </source>
</evidence>
<organism evidence="15 16">
    <name type="scientific">Piedraia hortae CBS 480.64</name>
    <dbReference type="NCBI Taxonomy" id="1314780"/>
    <lineage>
        <taxon>Eukaryota</taxon>
        <taxon>Fungi</taxon>
        <taxon>Dikarya</taxon>
        <taxon>Ascomycota</taxon>
        <taxon>Pezizomycotina</taxon>
        <taxon>Dothideomycetes</taxon>
        <taxon>Dothideomycetidae</taxon>
        <taxon>Capnodiales</taxon>
        <taxon>Piedraiaceae</taxon>
        <taxon>Piedraia</taxon>
    </lineage>
</organism>
<evidence type="ECO:0000313" key="15">
    <source>
        <dbReference type="EMBL" id="KAF2861393.1"/>
    </source>
</evidence>
<feature type="compositionally biased region" description="Acidic residues" evidence="12">
    <location>
        <begin position="403"/>
        <end position="425"/>
    </location>
</feature>
<feature type="compositionally biased region" description="Basic and acidic residues" evidence="12">
    <location>
        <begin position="258"/>
        <end position="274"/>
    </location>
</feature>
<evidence type="ECO:0000256" key="5">
    <source>
        <dbReference type="ARBA" id="ARBA00022491"/>
    </source>
</evidence>
<keyword evidence="7 10" id="KW-0805">Transcription regulation</keyword>
<evidence type="ECO:0000256" key="3">
    <source>
        <dbReference type="ARBA" id="ARBA00007682"/>
    </source>
</evidence>
<feature type="region of interest" description="Disordered" evidence="12">
    <location>
        <begin position="245"/>
        <end position="290"/>
    </location>
</feature>
<comment type="subcellular location">
    <subcellularLocation>
        <location evidence="2 10">Cytoplasm</location>
    </subcellularLocation>
    <subcellularLocation>
        <location evidence="1 10">Nucleus</location>
    </subcellularLocation>
</comment>
<evidence type="ECO:0000256" key="12">
    <source>
        <dbReference type="SAM" id="MobiDB-lite"/>
    </source>
</evidence>
<evidence type="ECO:0000256" key="4">
    <source>
        <dbReference type="ARBA" id="ARBA00022490"/>
    </source>
</evidence>
<feature type="coiled-coil region" evidence="11">
    <location>
        <begin position="131"/>
        <end position="158"/>
    </location>
</feature>
<evidence type="ECO:0000256" key="11">
    <source>
        <dbReference type="SAM" id="Coils"/>
    </source>
</evidence>
<dbReference type="Proteomes" id="UP000799421">
    <property type="component" value="Unassembled WGS sequence"/>
</dbReference>
<dbReference type="InterPro" id="IPR038635">
    <property type="entry name" value="CCR4-NOT_su2/3/5_C_sf"/>
</dbReference>
<name>A0A6A7C1W0_9PEZI</name>
<accession>A0A6A7C1W0</accession>
<feature type="compositionally biased region" description="Low complexity" evidence="12">
    <location>
        <begin position="320"/>
        <end position="329"/>
    </location>
</feature>
<evidence type="ECO:0000256" key="6">
    <source>
        <dbReference type="ARBA" id="ARBA00022553"/>
    </source>
</evidence>
<dbReference type="GO" id="GO:0005634">
    <property type="term" value="C:nucleus"/>
    <property type="evidence" value="ECO:0007669"/>
    <property type="project" value="UniProtKB-SubCell"/>
</dbReference>
<dbReference type="PIRSF" id="PIRSF005290">
    <property type="entry name" value="NOT_su_3_5"/>
    <property type="match status" value="1"/>
</dbReference>
<keyword evidence="11" id="KW-0175">Coiled coil</keyword>
<dbReference type="EMBL" id="MU005973">
    <property type="protein sequence ID" value="KAF2861393.1"/>
    <property type="molecule type" value="Genomic_DNA"/>
</dbReference>
<evidence type="ECO:0000256" key="2">
    <source>
        <dbReference type="ARBA" id="ARBA00004496"/>
    </source>
</evidence>
<feature type="compositionally biased region" description="Basic and acidic residues" evidence="12">
    <location>
        <begin position="355"/>
        <end position="364"/>
    </location>
</feature>
<sequence>MAARKLEQEIQREFKTIKLGLESFDTIYEKLQQSTNQSQKNKLEDDLKTTIKKLQRSRDKVKGWASSNDIKDKTQLLEQRRLIEQRMESFKAVEKEMKTKAFSKEGLSAAAKMDPKEREKTEVSHFLGEMVEELGRQIEHLEAEADQLRVTLKKKKKNDAGKVERLAELERTVERHKWHTGRLEIVLRLLENGSIEADEVKEIEEGIRYYVEQNQELDFAEDDDLYEGLNLDQEEEFFGVANENDAAGQDETADDAAEDRPSGAGDRHKAEKSGRRASAQLSKSPLPVLSLHATAGGKAAADMKPAPLPSIPTGQTLKYASAAAAAAASERNSVGIAPLPPPPGAKQSQSPSPTDRNRKKEPARTAHPKTVQPPPQPPPAALTPAQQPQAPPRPPSPSPPSEKEEEEEEEEEEEAEEEEEEEKEEKEEKEVDVQRLLPTSLSDVLETVLNTRQQAIAKEVANEALMAASRLNAPTPADAERPRRYTPDQLFTNTPAHYPQYASPVFDDQRLYNRIDTDSLFYAFYYRQGTYHQYQAAKALKNQSWRFHKQYQTWFQRHEEPKSITDDYEQGTYRFFDYESTWMNRRKTDFVFHYRFLEDEL</sequence>
<keyword evidence="16" id="KW-1185">Reference proteome</keyword>
<dbReference type="GO" id="GO:0006355">
    <property type="term" value="P:regulation of DNA-templated transcription"/>
    <property type="evidence" value="ECO:0007669"/>
    <property type="project" value="InterPro"/>
</dbReference>
<keyword evidence="5 10" id="KW-0678">Repressor</keyword>
<feature type="domain" description="CCR4-Not complex component Not N-terminal" evidence="13">
    <location>
        <begin position="3"/>
        <end position="232"/>
    </location>
</feature>
<feature type="region of interest" description="Disordered" evidence="12">
    <location>
        <begin position="295"/>
        <end position="314"/>
    </location>
</feature>
<evidence type="ECO:0000256" key="10">
    <source>
        <dbReference type="PIRNR" id="PIRNR005290"/>
    </source>
</evidence>
<dbReference type="GO" id="GO:0000289">
    <property type="term" value="P:nuclear-transcribed mRNA poly(A) tail shortening"/>
    <property type="evidence" value="ECO:0007669"/>
    <property type="project" value="UniProtKB-ARBA"/>
</dbReference>
<comment type="function">
    <text evidence="10">Acts as component of the CCR4-NOT core complex, which in the nucleus seems to be a general transcription factor, and in the cytoplasm the major mRNA deadenylase involved in mRNA turnover. The NOT protein subcomplex negatively regulates the basal and activated transcription of many genes. Preferentially affects TC-type TATA element-dependent transcription. Could directly or indirectly inhibit component(s) of the general transcription machinery.</text>
</comment>
<dbReference type="GO" id="GO:0000932">
    <property type="term" value="C:P-body"/>
    <property type="evidence" value="ECO:0007669"/>
    <property type="project" value="UniProtKB-UniRule"/>
</dbReference>
<evidence type="ECO:0000259" key="13">
    <source>
        <dbReference type="Pfam" id="PF04065"/>
    </source>
</evidence>
<gene>
    <name evidence="15" type="ORF">K470DRAFT_299318</name>
</gene>
<feature type="compositionally biased region" description="Pro residues" evidence="12">
    <location>
        <begin position="389"/>
        <end position="400"/>
    </location>
</feature>
<dbReference type="PANTHER" id="PTHR23326">
    <property type="entry name" value="CCR4 NOT-RELATED"/>
    <property type="match status" value="1"/>
</dbReference>
<keyword evidence="8 10" id="KW-0804">Transcription</keyword>
<dbReference type="InterPro" id="IPR007282">
    <property type="entry name" value="NOT2/3/5_C"/>
</dbReference>
<dbReference type="OrthoDB" id="293823at2759"/>
<keyword evidence="4 10" id="KW-0963">Cytoplasm</keyword>
<dbReference type="Pfam" id="PF04065">
    <property type="entry name" value="Not3"/>
    <property type="match status" value="1"/>
</dbReference>
<keyword evidence="9 10" id="KW-0539">Nucleus</keyword>
<protein>
    <recommendedName>
        <fullName evidence="10">General negative regulator of transcription subunit</fullName>
    </recommendedName>
</protein>
<evidence type="ECO:0000259" key="14">
    <source>
        <dbReference type="Pfam" id="PF04153"/>
    </source>
</evidence>
<feature type="region of interest" description="Disordered" evidence="12">
    <location>
        <begin position="319"/>
        <end position="435"/>
    </location>
</feature>
<comment type="similarity">
    <text evidence="3 10">Belongs to the CNOT2/3/5 family.</text>
</comment>